<evidence type="ECO:0000313" key="12">
    <source>
        <dbReference type="EMBL" id="MBB3731231.1"/>
    </source>
</evidence>
<dbReference type="Gene3D" id="2.60.40.290">
    <property type="match status" value="1"/>
</dbReference>
<proteinExistence type="inferred from homology"/>
<comment type="similarity">
    <text evidence="9">Belongs to the glycosyl hydrolase family 6.</text>
</comment>
<keyword evidence="5 9" id="KW-0119">Carbohydrate metabolism</keyword>
<evidence type="ECO:0000256" key="10">
    <source>
        <dbReference type="SAM" id="MobiDB-lite"/>
    </source>
</evidence>
<dbReference type="SUPFAM" id="SSF51989">
    <property type="entry name" value="Glycosyl hydrolases family 6, cellulases"/>
    <property type="match status" value="1"/>
</dbReference>
<evidence type="ECO:0000313" key="13">
    <source>
        <dbReference type="Proteomes" id="UP000579945"/>
    </source>
</evidence>
<evidence type="ECO:0000259" key="11">
    <source>
        <dbReference type="PROSITE" id="PS51173"/>
    </source>
</evidence>
<dbReference type="Gene3D" id="2.60.40.10">
    <property type="entry name" value="Immunoglobulins"/>
    <property type="match status" value="1"/>
</dbReference>
<evidence type="ECO:0000256" key="1">
    <source>
        <dbReference type="ARBA" id="ARBA00022729"/>
    </source>
</evidence>
<dbReference type="PROSITE" id="PS51257">
    <property type="entry name" value="PROKAR_LIPOPROTEIN"/>
    <property type="match status" value="1"/>
</dbReference>
<dbReference type="GO" id="GO:0030247">
    <property type="term" value="F:polysaccharide binding"/>
    <property type="evidence" value="ECO:0007669"/>
    <property type="project" value="UniProtKB-UniRule"/>
</dbReference>
<dbReference type="PANTHER" id="PTHR34876:SF4">
    <property type="entry name" value="1,4-BETA-D-GLUCAN CELLOBIOHYDROLASE C-RELATED"/>
    <property type="match status" value="1"/>
</dbReference>
<dbReference type="GO" id="GO:0004553">
    <property type="term" value="F:hydrolase activity, hydrolyzing O-glycosyl compounds"/>
    <property type="evidence" value="ECO:0007669"/>
    <property type="project" value="InterPro"/>
</dbReference>
<dbReference type="Pfam" id="PF17957">
    <property type="entry name" value="Big_7"/>
    <property type="match status" value="1"/>
</dbReference>
<dbReference type="InterPro" id="IPR001919">
    <property type="entry name" value="CBD2"/>
</dbReference>
<dbReference type="RefSeq" id="WP_183656955.1">
    <property type="nucleotide sequence ID" value="NZ_BAAAXX010000090.1"/>
</dbReference>
<evidence type="ECO:0000256" key="5">
    <source>
        <dbReference type="ARBA" id="ARBA00023277"/>
    </source>
</evidence>
<dbReference type="EMBL" id="JACIBV010000001">
    <property type="protein sequence ID" value="MBB3731231.1"/>
    <property type="molecule type" value="Genomic_DNA"/>
</dbReference>
<keyword evidence="3 9" id="KW-0136">Cellulose degradation</keyword>
<dbReference type="PROSITE" id="PS00655">
    <property type="entry name" value="GLYCOSYL_HYDROL_F6_1"/>
    <property type="match status" value="1"/>
</dbReference>
<evidence type="ECO:0000256" key="8">
    <source>
        <dbReference type="PROSITE-ProRule" id="PRU10056"/>
    </source>
</evidence>
<organism evidence="12 13">
    <name type="scientific">Nonomuraea dietziae</name>
    <dbReference type="NCBI Taxonomy" id="65515"/>
    <lineage>
        <taxon>Bacteria</taxon>
        <taxon>Bacillati</taxon>
        <taxon>Actinomycetota</taxon>
        <taxon>Actinomycetes</taxon>
        <taxon>Streptosporangiales</taxon>
        <taxon>Streptosporangiaceae</taxon>
        <taxon>Nonomuraea</taxon>
    </lineage>
</organism>
<feature type="signal peptide" evidence="9">
    <location>
        <begin position="1"/>
        <end position="23"/>
    </location>
</feature>
<evidence type="ECO:0000256" key="3">
    <source>
        <dbReference type="ARBA" id="ARBA00023001"/>
    </source>
</evidence>
<dbReference type="SUPFAM" id="SSF49384">
    <property type="entry name" value="Carbohydrate-binding domain"/>
    <property type="match status" value="1"/>
</dbReference>
<dbReference type="GeneID" id="95396200"/>
<dbReference type="PROSITE" id="PS51173">
    <property type="entry name" value="CBM2"/>
    <property type="match status" value="1"/>
</dbReference>
<comment type="caution">
    <text evidence="12">The sequence shown here is derived from an EMBL/GenBank/DDBJ whole genome shotgun (WGS) entry which is preliminary data.</text>
</comment>
<accession>A0A7W5VAJ7</accession>
<keyword evidence="7 9" id="KW-0624">Polysaccharide degradation</keyword>
<dbReference type="SMART" id="SM00637">
    <property type="entry name" value="CBD_II"/>
    <property type="match status" value="1"/>
</dbReference>
<feature type="chain" id="PRO_5031604332" description="Glucanase" evidence="9">
    <location>
        <begin position="24"/>
        <end position="751"/>
    </location>
</feature>
<dbReference type="InterPro" id="IPR008965">
    <property type="entry name" value="CBM2/CBM3_carb-bd_dom_sf"/>
</dbReference>
<evidence type="ECO:0000256" key="7">
    <source>
        <dbReference type="ARBA" id="ARBA00023326"/>
    </source>
</evidence>
<feature type="region of interest" description="Disordered" evidence="10">
    <location>
        <begin position="684"/>
        <end position="724"/>
    </location>
</feature>
<evidence type="ECO:0000256" key="4">
    <source>
        <dbReference type="ARBA" id="ARBA00023157"/>
    </source>
</evidence>
<evidence type="ECO:0000256" key="6">
    <source>
        <dbReference type="ARBA" id="ARBA00023295"/>
    </source>
</evidence>
<dbReference type="Gene3D" id="3.20.20.40">
    <property type="entry name" value="1, 4-beta cellobiohydrolase"/>
    <property type="match status" value="1"/>
</dbReference>
<dbReference type="InterPro" id="IPR013783">
    <property type="entry name" value="Ig-like_fold"/>
</dbReference>
<dbReference type="InterPro" id="IPR016288">
    <property type="entry name" value="Beta_cellobiohydrolase"/>
</dbReference>
<dbReference type="InterPro" id="IPR001524">
    <property type="entry name" value="Glyco_hydro_6_CS"/>
</dbReference>
<evidence type="ECO:0000256" key="9">
    <source>
        <dbReference type="RuleBase" id="RU361186"/>
    </source>
</evidence>
<dbReference type="InterPro" id="IPR036434">
    <property type="entry name" value="Beta_cellobiohydrolase_sf"/>
</dbReference>
<feature type="active site" evidence="8">
    <location>
        <position position="420"/>
    </location>
</feature>
<dbReference type="Proteomes" id="UP000579945">
    <property type="component" value="Unassembled WGS sequence"/>
</dbReference>
<protein>
    <recommendedName>
        <fullName evidence="9">Glucanase</fullName>
        <ecNumber evidence="9">3.2.1.-</ecNumber>
    </recommendedName>
</protein>
<sequence length="751" mass="77816">MKRIALAAAVGLAAFLPALPSHAAVSCAVEYSTTDWSTGFTASVKITNLGDPVNGWQLGFAFPGNQKITNGWSATWQQSGANVTAAALDWNKALASGQSVSIGFNADHTGANAKPTVFTLNGTACTGGVSQPLAVSLTKPAAGATFTAPATVALEAEATGAVAKVEFFNGTTKLGEDTTAPYTATWSNVAAGAYQLTARATDTAGATKTSAATAISVTASGTPAISVSPGTVSVQEGGQSPVSVKLTSAPSADVTVTAARTGDADLSATPATLTFTPSTWDTAQPLTIRAAEDADQTDGSAEFGLTAPGHTAAKVSATEVDNDGAPPTGEHVANPYDGAKGYINPDYAEQVTDLADATGGALGTAMRKVAGYSTAVWMDRIGAITAGRGLRGHLDAALAQQSGSTPVAIQIVIYDLPNRDCSALASNGELSIANDGLNKYKTLYIDPIAAILRDPKYASLRIVTIIEPDSLPNLITNLSYPKCAEAKSTGAYEQGVIYALDRLHAIRNVYTYVDIAHSGWLGWSSNFGPTVDLMTSVANRTTAKFDSVDGFITNTANYTPTEEPYLPNPDLNVGGQPIKSAKYYEWNPYFDEVDYATALRSAFVAKGFSTDLGMLVDTSRNGWGGAGRPTAASTSTDLNTYVNGSRVDRRLHRGNWCNQSGAGIGARPTAAPAAGIDAYVWVKPPGESDGISEPTPGGPNEEGKQHDPMCDPEFTGSRNNAPTGALDNAPHAGGWFPAQFRMLVENAYPAL</sequence>
<dbReference type="EC" id="3.2.1.-" evidence="9"/>
<dbReference type="PRINTS" id="PR00733">
    <property type="entry name" value="GLHYDRLASE6"/>
</dbReference>
<keyword evidence="2 9" id="KW-0378">Hydrolase</keyword>
<dbReference type="Pfam" id="PF01341">
    <property type="entry name" value="Glyco_hydro_6"/>
    <property type="match status" value="1"/>
</dbReference>
<dbReference type="AlphaFoldDB" id="A0A7W5VAJ7"/>
<dbReference type="GO" id="GO:0030245">
    <property type="term" value="P:cellulose catabolic process"/>
    <property type="evidence" value="ECO:0007669"/>
    <property type="project" value="UniProtKB-KW"/>
</dbReference>
<keyword evidence="6 9" id="KW-0326">Glycosidase</keyword>
<name>A0A7W5VAJ7_9ACTN</name>
<reference evidence="12 13" key="1">
    <citation type="submission" date="2020-08" db="EMBL/GenBank/DDBJ databases">
        <title>Sequencing the genomes of 1000 actinobacteria strains.</title>
        <authorList>
            <person name="Klenk H.-P."/>
        </authorList>
    </citation>
    <scope>NUCLEOTIDE SEQUENCE [LARGE SCALE GENOMIC DNA]</scope>
    <source>
        <strain evidence="12 13">DSM 44320</strain>
    </source>
</reference>
<gene>
    <name evidence="12" type="ORF">FHR33_007091</name>
</gene>
<dbReference type="InterPro" id="IPR012291">
    <property type="entry name" value="CBM2_carb-bd_dom_sf"/>
</dbReference>
<feature type="domain" description="CBM2" evidence="11">
    <location>
        <begin position="20"/>
        <end position="128"/>
    </location>
</feature>
<keyword evidence="1 9" id="KW-0732">Signal</keyword>
<dbReference type="Pfam" id="PF00553">
    <property type="entry name" value="CBM_2"/>
    <property type="match status" value="1"/>
</dbReference>
<evidence type="ECO:0000256" key="2">
    <source>
        <dbReference type="ARBA" id="ARBA00022801"/>
    </source>
</evidence>
<keyword evidence="4" id="KW-1015">Disulfide bond</keyword>
<keyword evidence="13" id="KW-1185">Reference proteome</keyword>
<dbReference type="PANTHER" id="PTHR34876">
    <property type="match status" value="1"/>
</dbReference>